<accession>A0ACC0U6P8</accession>
<dbReference type="EMBL" id="JAGFNK010000131">
    <property type="protein sequence ID" value="KAI9507298.1"/>
    <property type="molecule type" value="Genomic_DNA"/>
</dbReference>
<reference evidence="1" key="1">
    <citation type="submission" date="2021-03" db="EMBL/GenBank/DDBJ databases">
        <title>Evolutionary priming and transition to the ectomycorrhizal habit in an iconic lineage of mushroom-forming fungi: is preadaptation a requirement?</title>
        <authorList>
            <consortium name="DOE Joint Genome Institute"/>
            <person name="Looney B.P."/>
            <person name="Miyauchi S."/>
            <person name="Morin E."/>
            <person name="Drula E."/>
            <person name="Courty P.E."/>
            <person name="Chicoki N."/>
            <person name="Fauchery L."/>
            <person name="Kohler A."/>
            <person name="Kuo A."/>
            <person name="LaButti K."/>
            <person name="Pangilinan J."/>
            <person name="Lipzen A."/>
            <person name="Riley R."/>
            <person name="Andreopoulos W."/>
            <person name="He G."/>
            <person name="Johnson J."/>
            <person name="Barry K.W."/>
            <person name="Grigoriev I.V."/>
            <person name="Nagy L."/>
            <person name="Hibbett D."/>
            <person name="Henrissat B."/>
            <person name="Matheny P.B."/>
            <person name="Labbe J."/>
            <person name="Martin A.F."/>
        </authorList>
    </citation>
    <scope>NUCLEOTIDE SEQUENCE</scope>
    <source>
        <strain evidence="1">BPL698</strain>
    </source>
</reference>
<keyword evidence="2" id="KW-1185">Reference proteome</keyword>
<evidence type="ECO:0000313" key="1">
    <source>
        <dbReference type="EMBL" id="KAI9507298.1"/>
    </source>
</evidence>
<proteinExistence type="predicted"/>
<comment type="caution">
    <text evidence="1">The sequence shown here is derived from an EMBL/GenBank/DDBJ whole genome shotgun (WGS) entry which is preliminary data.</text>
</comment>
<protein>
    <submittedName>
        <fullName evidence="1">Uncharacterized protein</fullName>
    </submittedName>
</protein>
<dbReference type="Proteomes" id="UP001207468">
    <property type="component" value="Unassembled WGS sequence"/>
</dbReference>
<organism evidence="1 2">
    <name type="scientific">Russula earlei</name>
    <dbReference type="NCBI Taxonomy" id="71964"/>
    <lineage>
        <taxon>Eukaryota</taxon>
        <taxon>Fungi</taxon>
        <taxon>Dikarya</taxon>
        <taxon>Basidiomycota</taxon>
        <taxon>Agaricomycotina</taxon>
        <taxon>Agaricomycetes</taxon>
        <taxon>Russulales</taxon>
        <taxon>Russulaceae</taxon>
        <taxon>Russula</taxon>
    </lineage>
</organism>
<evidence type="ECO:0000313" key="2">
    <source>
        <dbReference type="Proteomes" id="UP001207468"/>
    </source>
</evidence>
<name>A0ACC0U6P8_9AGAM</name>
<gene>
    <name evidence="1" type="ORF">F5148DRAFT_1206077</name>
</gene>
<feature type="non-terminal residue" evidence="1">
    <location>
        <position position="72"/>
    </location>
</feature>
<sequence length="72" mass="7921">MTLVYNDIWLILVLLSFFGNVSVRESWVSCVATATALQGRDARPWSGPQASGLRLGQKKRRTLHVPPAAAEL</sequence>